<evidence type="ECO:0000313" key="3">
    <source>
        <dbReference type="EMBL" id="SEF76027.1"/>
    </source>
</evidence>
<proteinExistence type="predicted"/>
<feature type="domain" description="RapZ C-terminal" evidence="2">
    <location>
        <begin position="381"/>
        <end position="505"/>
    </location>
</feature>
<sequence>MQKLLELYKQWKGEEPANVQQIPGAGSNRTYFRLTDSDGKNVVGVVGTSRDEDHAFIYLTEHFTRRKLPVPRILAASDDQLRYLQTDLGSTSLFDAVRGGREAGGRYTLKEQELLKRTIRELPNVQIRGARGLDFSNCYPQAEFDVDSVLFDLNYFKYCFLKATEIDFHELKLEADFRLLAKDLTNDEYEVGDCFLYRDFQARNVMLDSDGRPYFIDYQGGRKGPYYYDLASFLWQASARYPHKLRRDLVYEYYNSLKDYTEVPPVRHFANRLSLFVLFRTLQVLGAYGFRGYFEQKKHFIDSIPPAIQNLRELLNSSSRFDYPYLMEILKQLTELPQFQQIEATASRADGYKTTELNPYKAHPQDGPATFSKYDAQGPLVVKVYSFSYGKGIPQDESGNGGGYVFDCRSTHNPGRYEPYKKLTGLDEPVIRFLEDDGEILTFLDSVYKLADAHVRRYIQRGFTSLMFCFGCTGGQHRSVYSAQHLAEHIHEKFGVEVRITHREQNITQTLEAAE</sequence>
<evidence type="ECO:0000259" key="2">
    <source>
        <dbReference type="Pfam" id="PF22740"/>
    </source>
</evidence>
<accession>A0A1H5UPA1</accession>
<dbReference type="Gene3D" id="3.30.200.20">
    <property type="entry name" value="Phosphorylase Kinase, domain 1"/>
    <property type="match status" value="1"/>
</dbReference>
<dbReference type="InterPro" id="IPR002575">
    <property type="entry name" value="Aminoglycoside_PTrfase"/>
</dbReference>
<dbReference type="Proteomes" id="UP000236735">
    <property type="component" value="Unassembled WGS sequence"/>
</dbReference>
<dbReference type="Pfam" id="PF01636">
    <property type="entry name" value="APH"/>
    <property type="match status" value="1"/>
</dbReference>
<dbReference type="PANTHER" id="PTHR30448:SF0">
    <property type="entry name" value="RNASE ADAPTER PROTEIN RAPZ"/>
    <property type="match status" value="1"/>
</dbReference>
<dbReference type="InterPro" id="IPR011009">
    <property type="entry name" value="Kinase-like_dom_sf"/>
</dbReference>
<dbReference type="SUPFAM" id="SSF56112">
    <property type="entry name" value="Protein kinase-like (PK-like)"/>
    <property type="match status" value="1"/>
</dbReference>
<dbReference type="InterPro" id="IPR005337">
    <property type="entry name" value="RapZ-like"/>
</dbReference>
<dbReference type="AlphaFoldDB" id="A0A1H5UPA1"/>
<organism evidence="3 4">
    <name type="scientific">Xylanibacter ruminicola</name>
    <name type="common">Prevotella ruminicola</name>
    <dbReference type="NCBI Taxonomy" id="839"/>
    <lineage>
        <taxon>Bacteria</taxon>
        <taxon>Pseudomonadati</taxon>
        <taxon>Bacteroidota</taxon>
        <taxon>Bacteroidia</taxon>
        <taxon>Bacteroidales</taxon>
        <taxon>Prevotellaceae</taxon>
        <taxon>Xylanibacter</taxon>
    </lineage>
</organism>
<keyword evidence="3" id="KW-0808">Transferase</keyword>
<dbReference type="RefSeq" id="WP_103915585.1">
    <property type="nucleotide sequence ID" value="NZ_FNUV01000003.1"/>
</dbReference>
<dbReference type="PANTHER" id="PTHR30448">
    <property type="entry name" value="RNASE ADAPTER PROTEIN RAPZ"/>
    <property type="match status" value="1"/>
</dbReference>
<dbReference type="InterPro" id="IPR053931">
    <property type="entry name" value="RapZ_C"/>
</dbReference>
<feature type="domain" description="Aminoglycoside phosphotransferase" evidence="1">
    <location>
        <begin position="19"/>
        <end position="253"/>
    </location>
</feature>
<dbReference type="Pfam" id="PF22740">
    <property type="entry name" value="PapZ_C"/>
    <property type="match status" value="1"/>
</dbReference>
<name>A0A1H5UPA1_XYLRU</name>
<dbReference type="Gene3D" id="3.90.1200.10">
    <property type="match status" value="1"/>
</dbReference>
<dbReference type="EMBL" id="FNUV01000003">
    <property type="protein sequence ID" value="SEF76027.1"/>
    <property type="molecule type" value="Genomic_DNA"/>
</dbReference>
<evidence type="ECO:0000259" key="1">
    <source>
        <dbReference type="Pfam" id="PF01636"/>
    </source>
</evidence>
<reference evidence="3 4" key="1">
    <citation type="submission" date="2016-10" db="EMBL/GenBank/DDBJ databases">
        <authorList>
            <person name="de Groot N.N."/>
        </authorList>
    </citation>
    <scope>NUCLEOTIDE SEQUENCE [LARGE SCALE GENOMIC DNA]</scope>
    <source>
        <strain evidence="3 4">AR32</strain>
    </source>
</reference>
<gene>
    <name evidence="3" type="ORF">SAMN05216354_1553</name>
</gene>
<dbReference type="GO" id="GO:0005524">
    <property type="term" value="F:ATP binding"/>
    <property type="evidence" value="ECO:0007669"/>
    <property type="project" value="InterPro"/>
</dbReference>
<protein>
    <submittedName>
        <fullName evidence="3">Phosphotransferase enzyme family protein</fullName>
    </submittedName>
</protein>
<dbReference type="GO" id="GO:0016740">
    <property type="term" value="F:transferase activity"/>
    <property type="evidence" value="ECO:0007669"/>
    <property type="project" value="UniProtKB-KW"/>
</dbReference>
<evidence type="ECO:0000313" key="4">
    <source>
        <dbReference type="Proteomes" id="UP000236735"/>
    </source>
</evidence>